<name>A0ACB9P4W4_BAUVA</name>
<proteinExistence type="predicted"/>
<dbReference type="Proteomes" id="UP000828941">
    <property type="component" value="Chromosome 5"/>
</dbReference>
<reference evidence="1 2" key="1">
    <citation type="journal article" date="2022" name="DNA Res.">
        <title>Chromosomal-level genome assembly of the orchid tree Bauhinia variegata (Leguminosae; Cercidoideae) supports the allotetraploid origin hypothesis of Bauhinia.</title>
        <authorList>
            <person name="Zhong Y."/>
            <person name="Chen Y."/>
            <person name="Zheng D."/>
            <person name="Pang J."/>
            <person name="Liu Y."/>
            <person name="Luo S."/>
            <person name="Meng S."/>
            <person name="Qian L."/>
            <person name="Wei D."/>
            <person name="Dai S."/>
            <person name="Zhou R."/>
        </authorList>
    </citation>
    <scope>NUCLEOTIDE SEQUENCE [LARGE SCALE GENOMIC DNA]</scope>
    <source>
        <strain evidence="1">BV-YZ2020</strain>
    </source>
</reference>
<evidence type="ECO:0000313" key="2">
    <source>
        <dbReference type="Proteomes" id="UP000828941"/>
    </source>
</evidence>
<accession>A0ACB9P4W4</accession>
<keyword evidence="2" id="KW-1185">Reference proteome</keyword>
<organism evidence="1 2">
    <name type="scientific">Bauhinia variegata</name>
    <name type="common">Purple orchid tree</name>
    <name type="synonym">Phanera variegata</name>
    <dbReference type="NCBI Taxonomy" id="167791"/>
    <lineage>
        <taxon>Eukaryota</taxon>
        <taxon>Viridiplantae</taxon>
        <taxon>Streptophyta</taxon>
        <taxon>Embryophyta</taxon>
        <taxon>Tracheophyta</taxon>
        <taxon>Spermatophyta</taxon>
        <taxon>Magnoliopsida</taxon>
        <taxon>eudicotyledons</taxon>
        <taxon>Gunneridae</taxon>
        <taxon>Pentapetalae</taxon>
        <taxon>rosids</taxon>
        <taxon>fabids</taxon>
        <taxon>Fabales</taxon>
        <taxon>Fabaceae</taxon>
        <taxon>Cercidoideae</taxon>
        <taxon>Cercideae</taxon>
        <taxon>Bauhiniinae</taxon>
        <taxon>Bauhinia</taxon>
    </lineage>
</organism>
<protein>
    <submittedName>
        <fullName evidence="1">Uncharacterized protein</fullName>
    </submittedName>
</protein>
<evidence type="ECO:0000313" key="1">
    <source>
        <dbReference type="EMBL" id="KAI4343844.1"/>
    </source>
</evidence>
<gene>
    <name evidence="1" type="ORF">L6164_011146</name>
</gene>
<sequence length="554" mass="61326">MFRFLVTRGLGAISTVHGKAFSSSNIARRSMSSLPFATVQAEEISGSKPAEVHNLVQGKWVGSANWNTLLDPLNGESFIKVADADITEIKPFVESLSNCPKHGVHNPFKSPERYLMLGDVSVKAAHMLSLPEVSDFFTRLIQRVSPKSYAQANGEVYVTQKFLENFGGDQVRFLARSFAVPGNHLGQQSHGFRWPYGPVAIITPFNFPLEIPVLQLMGALYMGNKPLLKVDSKVSIVMDQMLRLLHCCGLPVEDVDFINSDGKTMNKLLLEANPRMTLFTGSSRVAEKLAVDLKGRIKLEDAGFDWKILGPDVQEEDYVAWVCDQDAYACSGQKCSAQSILFMHENWSNTSLISKLKDLAARRKLEDLTVGPVLTFTTDSMLEHVNKLLEIPGSKLLFGGQPLDNHSIPSIYGALKPTAIYIPLEEIMKDKNFELVTKEIFGPFQIITDYKGDQLPMVLDALERMHAHLTAAFVSNDPLFLQEVIGKSVNGTTYAGLRARTTGAPQNHWFGPAGDPRGAGIGTPEAIKLVWSCHREIIYDFGPVPRHWEIPPST</sequence>
<comment type="caution">
    <text evidence="1">The sequence shown here is derived from an EMBL/GenBank/DDBJ whole genome shotgun (WGS) entry which is preliminary data.</text>
</comment>
<dbReference type="EMBL" id="CM039430">
    <property type="protein sequence ID" value="KAI4343844.1"/>
    <property type="molecule type" value="Genomic_DNA"/>
</dbReference>